<dbReference type="RefSeq" id="WP_055763292.1">
    <property type="nucleotide sequence ID" value="NZ_JASPFT010000002.1"/>
</dbReference>
<feature type="signal peptide" evidence="4">
    <location>
        <begin position="1"/>
        <end position="19"/>
    </location>
</feature>
<feature type="domain" description="CusB-like beta-barrel" evidence="6">
    <location>
        <begin position="246"/>
        <end position="307"/>
    </location>
</feature>
<evidence type="ECO:0000313" key="10">
    <source>
        <dbReference type="Proteomes" id="UP000244189"/>
    </source>
</evidence>
<evidence type="ECO:0000256" key="2">
    <source>
        <dbReference type="ARBA" id="ARBA00022448"/>
    </source>
</evidence>
<sequence length="389" mass="39636">MTKTIMRALAPVTLAVLLAGCGGGGNGEAGEKAGAEKTEGAEASEAKEGPKDIVTLSAQQIADAGIEVTRPTVGGVAGAIELSATIEGDPQGVQVVSTSVGGRLVSLTSNLGQSVSRGDPLAIIESREAASLKAEVEAARARSALAQSNLRREQRLFAERVSPEQDLVAARTAATEASIALRLAQQQLSATGSGGGALNRIAVRSPIAGQVIARSATLGQAVAADAELFRVANLSKVTVTTSLVPTDAGRVKPGVRVEVTAPGRRQEGRVTFVSPILDETTRLVPVIATLDNAGSTWRVGETVNVSILVPATGDRTVAVPSAAVQMIEDKSFVFVRTATGFRAIPVTLGRTNGGQVTVTAGLTGSERIASTNSFTLKAELGKGAGGDED</sequence>
<accession>A0A2T5GFW4</accession>
<dbReference type="PANTHER" id="PTHR30097">
    <property type="entry name" value="CATION EFFLUX SYSTEM PROTEIN CUSB"/>
    <property type="match status" value="1"/>
</dbReference>
<dbReference type="InterPro" id="IPR058648">
    <property type="entry name" value="HH_CzcB-like"/>
</dbReference>
<evidence type="ECO:0000313" key="9">
    <source>
        <dbReference type="EMBL" id="PTQ58221.1"/>
    </source>
</evidence>
<keyword evidence="2" id="KW-0813">Transport</keyword>
<reference evidence="9 10" key="1">
    <citation type="submission" date="2018-04" db="EMBL/GenBank/DDBJ databases">
        <title>Genomic Encyclopedia of Type Strains, Phase III (KMG-III): the genomes of soil and plant-associated and newly described type strains.</title>
        <authorList>
            <person name="Whitman W."/>
        </authorList>
    </citation>
    <scope>NUCLEOTIDE SEQUENCE [LARGE SCALE GENOMIC DNA]</scope>
    <source>
        <strain evidence="9 10">MA101b</strain>
    </source>
</reference>
<dbReference type="PANTHER" id="PTHR30097:SF4">
    <property type="entry name" value="SLR6042 PROTEIN"/>
    <property type="match status" value="1"/>
</dbReference>
<dbReference type="Pfam" id="PF25975">
    <property type="entry name" value="CzcB_C"/>
    <property type="match status" value="1"/>
</dbReference>
<dbReference type="NCBIfam" id="TIGR01730">
    <property type="entry name" value="RND_mfp"/>
    <property type="match status" value="1"/>
</dbReference>
<dbReference type="Proteomes" id="UP000244189">
    <property type="component" value="Unassembled WGS sequence"/>
</dbReference>
<feature type="compositionally biased region" description="Basic and acidic residues" evidence="3">
    <location>
        <begin position="29"/>
        <end position="49"/>
    </location>
</feature>
<dbReference type="GO" id="GO:0060003">
    <property type="term" value="P:copper ion export"/>
    <property type="evidence" value="ECO:0007669"/>
    <property type="project" value="TreeGrafter"/>
</dbReference>
<dbReference type="Gene3D" id="2.40.420.20">
    <property type="match status" value="1"/>
</dbReference>
<name>A0A2T5GFW4_9SPHN</name>
<evidence type="ECO:0000256" key="3">
    <source>
        <dbReference type="SAM" id="MobiDB-lite"/>
    </source>
</evidence>
<evidence type="ECO:0000259" key="7">
    <source>
        <dbReference type="Pfam" id="PF25973"/>
    </source>
</evidence>
<evidence type="ECO:0000259" key="8">
    <source>
        <dbReference type="Pfam" id="PF25975"/>
    </source>
</evidence>
<dbReference type="InterPro" id="IPR006143">
    <property type="entry name" value="RND_pump_MFP"/>
</dbReference>
<dbReference type="AlphaFoldDB" id="A0A2T5GFW4"/>
<feature type="chain" id="PRO_5015781427" evidence="4">
    <location>
        <begin position="20"/>
        <end position="389"/>
    </location>
</feature>
<feature type="domain" description="CzcB-like barrel-sandwich hybrid" evidence="7">
    <location>
        <begin position="94"/>
        <end position="233"/>
    </location>
</feature>
<dbReference type="PROSITE" id="PS51257">
    <property type="entry name" value="PROKAR_LIPOPROTEIN"/>
    <property type="match status" value="1"/>
</dbReference>
<dbReference type="GO" id="GO:0046914">
    <property type="term" value="F:transition metal ion binding"/>
    <property type="evidence" value="ECO:0007669"/>
    <property type="project" value="TreeGrafter"/>
</dbReference>
<feature type="domain" description="CzcB-like C-terminal circularly permuted SH3-like" evidence="8">
    <location>
        <begin position="317"/>
        <end position="377"/>
    </location>
</feature>
<protein>
    <submittedName>
        <fullName evidence="9">Cobalt-zinc-cadmium efflux system membrane fusion protein</fullName>
    </submittedName>
</protein>
<dbReference type="GO" id="GO:0015679">
    <property type="term" value="P:plasma membrane copper ion transport"/>
    <property type="evidence" value="ECO:0007669"/>
    <property type="project" value="TreeGrafter"/>
</dbReference>
<dbReference type="GO" id="GO:0022857">
    <property type="term" value="F:transmembrane transporter activity"/>
    <property type="evidence" value="ECO:0007669"/>
    <property type="project" value="InterPro"/>
</dbReference>
<keyword evidence="10" id="KW-1185">Reference proteome</keyword>
<feature type="domain" description="CzcB-like alpha-helical hairpin" evidence="5">
    <location>
        <begin position="132"/>
        <end position="190"/>
    </location>
</feature>
<dbReference type="GO" id="GO:0030288">
    <property type="term" value="C:outer membrane-bounded periplasmic space"/>
    <property type="evidence" value="ECO:0007669"/>
    <property type="project" value="TreeGrafter"/>
</dbReference>
<dbReference type="Gene3D" id="2.40.30.170">
    <property type="match status" value="1"/>
</dbReference>
<dbReference type="Gene3D" id="2.40.50.100">
    <property type="match status" value="1"/>
</dbReference>
<comment type="caution">
    <text evidence="9">The sequence shown here is derived from an EMBL/GenBank/DDBJ whole genome shotgun (WGS) entry which is preliminary data.</text>
</comment>
<proteinExistence type="inferred from homology"/>
<dbReference type="InterPro" id="IPR058649">
    <property type="entry name" value="CzcB_C"/>
</dbReference>
<dbReference type="EMBL" id="QAOG01000010">
    <property type="protein sequence ID" value="PTQ58221.1"/>
    <property type="molecule type" value="Genomic_DNA"/>
</dbReference>
<evidence type="ECO:0000259" key="6">
    <source>
        <dbReference type="Pfam" id="PF25954"/>
    </source>
</evidence>
<dbReference type="InterPro" id="IPR058792">
    <property type="entry name" value="Beta-barrel_RND_2"/>
</dbReference>
<keyword evidence="4" id="KW-0732">Signal</keyword>
<dbReference type="InterPro" id="IPR058647">
    <property type="entry name" value="BSH_CzcB-like"/>
</dbReference>
<organism evidence="9 10">
    <name type="scientific">Sphingomonas aurantiaca</name>
    <dbReference type="NCBI Taxonomy" id="185949"/>
    <lineage>
        <taxon>Bacteria</taxon>
        <taxon>Pseudomonadati</taxon>
        <taxon>Pseudomonadota</taxon>
        <taxon>Alphaproteobacteria</taxon>
        <taxon>Sphingomonadales</taxon>
        <taxon>Sphingomonadaceae</taxon>
        <taxon>Sphingomonas</taxon>
    </lineage>
</organism>
<dbReference type="GO" id="GO:0016020">
    <property type="term" value="C:membrane"/>
    <property type="evidence" value="ECO:0007669"/>
    <property type="project" value="InterPro"/>
</dbReference>
<feature type="region of interest" description="Disordered" evidence="3">
    <location>
        <begin position="27"/>
        <end position="49"/>
    </location>
</feature>
<gene>
    <name evidence="9" type="ORF">C8J26_3991</name>
</gene>
<evidence type="ECO:0000256" key="1">
    <source>
        <dbReference type="ARBA" id="ARBA00009477"/>
    </source>
</evidence>
<dbReference type="SUPFAM" id="SSF111369">
    <property type="entry name" value="HlyD-like secretion proteins"/>
    <property type="match status" value="1"/>
</dbReference>
<dbReference type="Pfam" id="PF25893">
    <property type="entry name" value="HH_CzcB"/>
    <property type="match status" value="1"/>
</dbReference>
<comment type="similarity">
    <text evidence="1">Belongs to the membrane fusion protein (MFP) (TC 8.A.1) family.</text>
</comment>
<dbReference type="Pfam" id="PF25954">
    <property type="entry name" value="Beta-barrel_RND_2"/>
    <property type="match status" value="1"/>
</dbReference>
<dbReference type="InterPro" id="IPR051909">
    <property type="entry name" value="MFP_Cation_Efflux"/>
</dbReference>
<dbReference type="Pfam" id="PF25973">
    <property type="entry name" value="BSH_CzcB"/>
    <property type="match status" value="1"/>
</dbReference>
<evidence type="ECO:0000259" key="5">
    <source>
        <dbReference type="Pfam" id="PF25893"/>
    </source>
</evidence>
<evidence type="ECO:0000256" key="4">
    <source>
        <dbReference type="SAM" id="SignalP"/>
    </source>
</evidence>